<evidence type="ECO:0000313" key="3">
    <source>
        <dbReference type="Proteomes" id="UP000266673"/>
    </source>
</evidence>
<accession>A0A397TZ85</accession>
<name>A0A397TZ85_9GLOM</name>
<comment type="caution">
    <text evidence="2">The sequence shown here is derived from an EMBL/GenBank/DDBJ whole genome shotgun (WGS) entry which is preliminary data.</text>
</comment>
<feature type="transmembrane region" description="Helical" evidence="1">
    <location>
        <begin position="36"/>
        <end position="57"/>
    </location>
</feature>
<reference evidence="2 3" key="1">
    <citation type="submission" date="2018-06" db="EMBL/GenBank/DDBJ databases">
        <title>Comparative genomics reveals the genomic features of Rhizophagus irregularis, R. cerebriforme, R. diaphanum and Gigaspora rosea, and their symbiotic lifestyle signature.</title>
        <authorList>
            <person name="Morin E."/>
            <person name="San Clemente H."/>
            <person name="Chen E.C.H."/>
            <person name="De La Providencia I."/>
            <person name="Hainaut M."/>
            <person name="Kuo A."/>
            <person name="Kohler A."/>
            <person name="Murat C."/>
            <person name="Tang N."/>
            <person name="Roy S."/>
            <person name="Loubradou J."/>
            <person name="Henrissat B."/>
            <person name="Grigoriev I.V."/>
            <person name="Corradi N."/>
            <person name="Roux C."/>
            <person name="Martin F.M."/>
        </authorList>
    </citation>
    <scope>NUCLEOTIDE SEQUENCE [LARGE SCALE GENOMIC DNA]</scope>
    <source>
        <strain evidence="2 3">DAOM 194757</strain>
    </source>
</reference>
<feature type="transmembrane region" description="Helical" evidence="1">
    <location>
        <begin position="78"/>
        <end position="101"/>
    </location>
</feature>
<keyword evidence="1" id="KW-1133">Transmembrane helix</keyword>
<feature type="transmembrane region" description="Helical" evidence="1">
    <location>
        <begin position="113"/>
        <end position="135"/>
    </location>
</feature>
<proteinExistence type="predicted"/>
<evidence type="ECO:0000313" key="2">
    <source>
        <dbReference type="EMBL" id="RIB01779.1"/>
    </source>
</evidence>
<dbReference type="AlphaFoldDB" id="A0A397TZ85"/>
<dbReference type="OrthoDB" id="2376838at2759"/>
<keyword evidence="1" id="KW-0472">Membrane</keyword>
<keyword evidence="3" id="KW-1185">Reference proteome</keyword>
<dbReference type="STRING" id="44941.A0A397TZ85"/>
<organism evidence="2 3">
    <name type="scientific">Gigaspora rosea</name>
    <dbReference type="NCBI Taxonomy" id="44941"/>
    <lineage>
        <taxon>Eukaryota</taxon>
        <taxon>Fungi</taxon>
        <taxon>Fungi incertae sedis</taxon>
        <taxon>Mucoromycota</taxon>
        <taxon>Glomeromycotina</taxon>
        <taxon>Glomeromycetes</taxon>
        <taxon>Diversisporales</taxon>
        <taxon>Gigasporaceae</taxon>
        <taxon>Gigaspora</taxon>
    </lineage>
</organism>
<feature type="transmembrane region" description="Helical" evidence="1">
    <location>
        <begin position="5"/>
        <end position="24"/>
    </location>
</feature>
<dbReference type="Proteomes" id="UP000266673">
    <property type="component" value="Unassembled WGS sequence"/>
</dbReference>
<dbReference type="EMBL" id="QKWP01002944">
    <property type="protein sequence ID" value="RIB01779.1"/>
    <property type="molecule type" value="Genomic_DNA"/>
</dbReference>
<keyword evidence="1" id="KW-0812">Transmembrane</keyword>
<evidence type="ECO:0000256" key="1">
    <source>
        <dbReference type="SAM" id="Phobius"/>
    </source>
</evidence>
<gene>
    <name evidence="2" type="ORF">C2G38_2050600</name>
</gene>
<protein>
    <submittedName>
        <fullName evidence="2">Uncharacterized protein</fullName>
    </submittedName>
</protein>
<sequence length="298" mass="34743">MIFFFVPIAVRLLFGIFIICREIFKNPDFHEWFTKYTINALMISPLSLIHIECLKLLDAKITKFGNLNAPFSKVAKRFIFWGVICSTFICDLPQLFIQVIYRSSDVNYDTIPFITLIMGVITISLNVMIVIYNLINSLSKNLRPEDGKFRNIDNGPSNIQQRPDTNVHRSSVMMGPIEDEIEFHENDESKDAFSRRVKSWSNNNNIVKHSAELRDKRTKSWDQLIRNSREFNYERDSVIIRKIEKEKRVSIIENRNTFVEEKGIILTLGNTDDSENNTVKDDNTYTSITVERKTNNDN</sequence>